<dbReference type="VEuPathDB" id="FungiDB:sscle_11g084050"/>
<dbReference type="EMBL" id="CP017824">
    <property type="protein sequence ID" value="APA13635.1"/>
    <property type="molecule type" value="Genomic_DNA"/>
</dbReference>
<accession>A0A1D9QFC5</accession>
<feature type="transmembrane region" description="Helical" evidence="1">
    <location>
        <begin position="185"/>
        <end position="204"/>
    </location>
</feature>
<dbReference type="OrthoDB" id="3498999at2759"/>
<reference evidence="4" key="1">
    <citation type="journal article" date="2017" name="Genome Biol. Evol.">
        <title>The complete genome sequence of the phytopathogenic fungus Sclerotinia sclerotiorum reveals insights into the genome architecture of broad host range pathogens.</title>
        <authorList>
            <person name="Derbyshire M."/>
            <person name="Denton-Giles M."/>
            <person name="Hegedus D."/>
            <person name="Seifbarghy S."/>
            <person name="Rollins J."/>
            <person name="van Kan J."/>
            <person name="Seidl M.F."/>
            <person name="Faino L."/>
            <person name="Mbengue M."/>
            <person name="Navaud O."/>
            <person name="Raffaele S."/>
            <person name="Hammond-Kosack K."/>
            <person name="Heard S."/>
            <person name="Oliver R."/>
        </authorList>
    </citation>
    <scope>NUCLEOTIDE SEQUENCE [LARGE SCALE GENOMIC DNA]</scope>
    <source>
        <strain evidence="4">ATCC 18683 / 1980 / Ss-1</strain>
    </source>
</reference>
<feature type="domain" description="DUF6594" evidence="2">
    <location>
        <begin position="33"/>
        <end position="252"/>
    </location>
</feature>
<dbReference type="InterPro" id="IPR046529">
    <property type="entry name" value="DUF6594"/>
</dbReference>
<protein>
    <recommendedName>
        <fullName evidence="2">DUF6594 domain-containing protein</fullName>
    </recommendedName>
</protein>
<gene>
    <name evidence="3" type="ORF">sscle_11g084050</name>
</gene>
<feature type="transmembrane region" description="Helical" evidence="1">
    <location>
        <begin position="216"/>
        <end position="235"/>
    </location>
</feature>
<dbReference type="Proteomes" id="UP000177798">
    <property type="component" value="Chromosome 11"/>
</dbReference>
<evidence type="ECO:0000313" key="3">
    <source>
        <dbReference type="EMBL" id="APA13635.1"/>
    </source>
</evidence>
<dbReference type="Pfam" id="PF20237">
    <property type="entry name" value="DUF6594"/>
    <property type="match status" value="1"/>
</dbReference>
<evidence type="ECO:0000256" key="1">
    <source>
        <dbReference type="SAM" id="Phobius"/>
    </source>
</evidence>
<feature type="transmembrane region" description="Helical" evidence="1">
    <location>
        <begin position="241"/>
        <end position="259"/>
    </location>
</feature>
<keyword evidence="1" id="KW-0812">Transmembrane</keyword>
<keyword evidence="1" id="KW-1133">Transmembrane helix</keyword>
<evidence type="ECO:0000259" key="2">
    <source>
        <dbReference type="Pfam" id="PF20237"/>
    </source>
</evidence>
<keyword evidence="1" id="KW-0472">Membrane</keyword>
<name>A0A1D9QFC5_SCLS1</name>
<sequence>MNKTTKPGAGIITDGMSYTERLFHYSYTIGSEEPHFLVFRGLQRLNMVNLQNELAKKKGSMWINMTASEDDTRDLSSLLHQYANAIRDYAFFSGLQAITGSHAQEKRRDLTHAFPEIAGLPGDPFNSAYRRLPDQSLIPVDPLRKWLKARLPSRLTYTKREQLFRTDEYLKSEPPEQVSPFVDKLARFMVAFAGGLSLIGPMLIMRIGENLTKSLVTTSVAVVLFSGITSLVLRANNTDTVAATATYAAVLVVFVGTSGS</sequence>
<proteinExistence type="predicted"/>
<organism evidence="3 4">
    <name type="scientific">Sclerotinia sclerotiorum (strain ATCC 18683 / 1980 / Ss-1)</name>
    <name type="common">White mold</name>
    <name type="synonym">Whetzelinia sclerotiorum</name>
    <dbReference type="NCBI Taxonomy" id="665079"/>
    <lineage>
        <taxon>Eukaryota</taxon>
        <taxon>Fungi</taxon>
        <taxon>Dikarya</taxon>
        <taxon>Ascomycota</taxon>
        <taxon>Pezizomycotina</taxon>
        <taxon>Leotiomycetes</taxon>
        <taxon>Helotiales</taxon>
        <taxon>Sclerotiniaceae</taxon>
        <taxon>Sclerotinia</taxon>
    </lineage>
</organism>
<evidence type="ECO:0000313" key="4">
    <source>
        <dbReference type="Proteomes" id="UP000177798"/>
    </source>
</evidence>
<dbReference type="AlphaFoldDB" id="A0A1D9QFC5"/>